<keyword evidence="6" id="KW-0999">Mitochondrion inner membrane</keyword>
<evidence type="ECO:0000256" key="12">
    <source>
        <dbReference type="SAM" id="Phobius"/>
    </source>
</evidence>
<dbReference type="InterPro" id="IPR036636">
    <property type="entry name" value="COX7C/Cox8_sf"/>
</dbReference>
<dbReference type="Proteomes" id="UP001652680">
    <property type="component" value="Unassembled WGS sequence"/>
</dbReference>
<gene>
    <name evidence="15" type="primary">LOC108040664</name>
    <name evidence="13" type="synonym">108040664</name>
</gene>
<evidence type="ECO:0000313" key="14">
    <source>
        <dbReference type="Proteomes" id="UP001652680"/>
    </source>
</evidence>
<evidence type="ECO:0000256" key="9">
    <source>
        <dbReference type="ARBA" id="ARBA00023128"/>
    </source>
</evidence>
<dbReference type="PANTHER" id="PTHR13313:SF0">
    <property type="entry name" value="CYTOCHROME C OXIDASE SUBUNIT 7C, MITOCHONDRIAL"/>
    <property type="match status" value="1"/>
</dbReference>
<name>A0A6P4E6Q8_DRORH</name>
<feature type="transmembrane region" description="Helical" evidence="12">
    <location>
        <begin position="40"/>
        <end position="61"/>
    </location>
</feature>
<dbReference type="RefSeq" id="XP_016973720.1">
    <property type="nucleotide sequence ID" value="XM_017118231.1"/>
</dbReference>
<keyword evidence="14" id="KW-1185">Reference proteome</keyword>
<sequence length="77" mass="8539">MWSTLRKPISKFCGPPKRYGHGYSGGCPGVNLPFGLDSPMRFTVCYLIAGVVGFGAPFLVVRHQLLRNVTEEPKEEQ</sequence>
<dbReference type="GeneID" id="108040664"/>
<dbReference type="GO" id="GO:0005743">
    <property type="term" value="C:mitochondrial inner membrane"/>
    <property type="evidence" value="ECO:0007669"/>
    <property type="project" value="UniProtKB-SubCell"/>
</dbReference>
<reference evidence="15" key="2">
    <citation type="submission" date="2025-04" db="UniProtKB">
        <authorList>
            <consortium name="RefSeq"/>
        </authorList>
    </citation>
    <scope>IDENTIFICATION</scope>
</reference>
<dbReference type="CTD" id="19835750"/>
<evidence type="ECO:0000256" key="2">
    <source>
        <dbReference type="ARBA" id="ARBA00004673"/>
    </source>
</evidence>
<dbReference type="Gene3D" id="4.10.49.10">
    <property type="entry name" value="Cytochrome c oxidase subunit VIIc"/>
    <property type="match status" value="1"/>
</dbReference>
<comment type="pathway">
    <text evidence="2">Energy metabolism; oxidative phosphorylation.</text>
</comment>
<comment type="subcellular location">
    <subcellularLocation>
        <location evidence="1">Mitochondrion inner membrane</location>
        <topology evidence="1">Single-pass membrane protein</topology>
    </subcellularLocation>
</comment>
<evidence type="ECO:0000256" key="1">
    <source>
        <dbReference type="ARBA" id="ARBA00004434"/>
    </source>
</evidence>
<dbReference type="PANTHER" id="PTHR13313">
    <property type="entry name" value="CYTOCHROME C OXIDASE SUBUNIT VIIC"/>
    <property type="match status" value="1"/>
</dbReference>
<dbReference type="GO" id="GO:0006123">
    <property type="term" value="P:mitochondrial electron transport, cytochrome c to oxygen"/>
    <property type="evidence" value="ECO:0007669"/>
    <property type="project" value="InterPro"/>
</dbReference>
<evidence type="ECO:0000256" key="6">
    <source>
        <dbReference type="ARBA" id="ARBA00022792"/>
    </source>
</evidence>
<proteinExistence type="inferred from homology"/>
<evidence type="ECO:0000313" key="15">
    <source>
        <dbReference type="RefSeq" id="XP_016973720.1"/>
    </source>
</evidence>
<comment type="similarity">
    <text evidence="3">Belongs to the cytochrome c oxidase VIIc family.</text>
</comment>
<dbReference type="UniPathway" id="UPA00705"/>
<dbReference type="OrthoDB" id="9974841at2759"/>
<dbReference type="FunFam" id="4.10.49.10:FF:000001">
    <property type="entry name" value="Cytochrome c oxidase subunit 7C"/>
    <property type="match status" value="1"/>
</dbReference>
<evidence type="ECO:0000256" key="8">
    <source>
        <dbReference type="ARBA" id="ARBA00022989"/>
    </source>
</evidence>
<accession>A0A6P4E6Q8</accession>
<organism evidence="15">
    <name type="scientific">Drosophila rhopaloa</name>
    <name type="common">Fruit fly</name>
    <dbReference type="NCBI Taxonomy" id="1041015"/>
    <lineage>
        <taxon>Eukaryota</taxon>
        <taxon>Metazoa</taxon>
        <taxon>Ecdysozoa</taxon>
        <taxon>Arthropoda</taxon>
        <taxon>Hexapoda</taxon>
        <taxon>Insecta</taxon>
        <taxon>Pterygota</taxon>
        <taxon>Neoptera</taxon>
        <taxon>Endopterygota</taxon>
        <taxon>Diptera</taxon>
        <taxon>Brachycera</taxon>
        <taxon>Muscomorpha</taxon>
        <taxon>Ephydroidea</taxon>
        <taxon>Drosophilidae</taxon>
        <taxon>Drosophila</taxon>
        <taxon>Sophophora</taxon>
    </lineage>
</organism>
<reference evidence="14" key="1">
    <citation type="journal article" date="2021" name="Elife">
        <title>Highly contiguous assemblies of 101 drosophilid genomes.</title>
        <authorList>
            <person name="Kim B.Y."/>
            <person name="Wang J.R."/>
            <person name="Miller D.E."/>
            <person name="Barmina O."/>
            <person name="Delaney E."/>
            <person name="Thompson A."/>
            <person name="Comeault A.A."/>
            <person name="Peede D."/>
            <person name="D'Agostino E.R."/>
            <person name="Pelaez J."/>
            <person name="Aguilar J.M."/>
            <person name="Haji D."/>
            <person name="Matsunaga T."/>
            <person name="Armstrong E.E."/>
            <person name="Zych M."/>
            <person name="Ogawa Y."/>
            <person name="Stamenkovic-Radak M."/>
            <person name="Jelic M."/>
            <person name="Veselinovic M.S."/>
            <person name="Tanaskovic M."/>
            <person name="Eric P."/>
            <person name="Gao J.J."/>
            <person name="Katoh T.K."/>
            <person name="Toda M.J."/>
            <person name="Watabe H."/>
            <person name="Watada M."/>
            <person name="Davis J.S."/>
            <person name="Moyle L.C."/>
            <person name="Manoli G."/>
            <person name="Bertolini E."/>
            <person name="Kostal V."/>
            <person name="Hawley R.S."/>
            <person name="Takahashi A."/>
            <person name="Jones C.D."/>
            <person name="Price D.K."/>
            <person name="Whiteman N."/>
            <person name="Kopp A."/>
            <person name="Matute D.R."/>
            <person name="Petrov D.A."/>
        </authorList>
    </citation>
    <scope>NUCLEOTIDE SEQUENCE [LARGE SCALE GENOMIC DNA]</scope>
</reference>
<evidence type="ECO:0000256" key="11">
    <source>
        <dbReference type="ARBA" id="ARBA00031140"/>
    </source>
</evidence>
<keyword evidence="9" id="KW-0496">Mitochondrion</keyword>
<evidence type="ECO:0000256" key="4">
    <source>
        <dbReference type="ARBA" id="ARBA00017004"/>
    </source>
</evidence>
<keyword evidence="5 12" id="KW-0812">Transmembrane</keyword>
<evidence type="ECO:0000256" key="5">
    <source>
        <dbReference type="ARBA" id="ARBA00022692"/>
    </source>
</evidence>
<protein>
    <recommendedName>
        <fullName evidence="4">Cytochrome c oxidase subunit 7C, mitochondrial</fullName>
    </recommendedName>
    <alternativeName>
        <fullName evidence="11">Cytochrome c oxidase polypeptide VIIc</fullName>
    </alternativeName>
</protein>
<evidence type="ECO:0000313" key="13">
    <source>
        <dbReference type="EnsemblMetazoa" id="XP_016973720.1"/>
    </source>
</evidence>
<reference evidence="13" key="3">
    <citation type="submission" date="2025-05" db="UniProtKB">
        <authorList>
            <consortium name="EnsemblMetazoa"/>
        </authorList>
    </citation>
    <scope>IDENTIFICATION</scope>
</reference>
<keyword evidence="7" id="KW-0809">Transit peptide</keyword>
<evidence type="ECO:0000256" key="3">
    <source>
        <dbReference type="ARBA" id="ARBA00010514"/>
    </source>
</evidence>
<dbReference type="GO" id="GO:0045277">
    <property type="term" value="C:respiratory chain complex IV"/>
    <property type="evidence" value="ECO:0007669"/>
    <property type="project" value="InterPro"/>
</dbReference>
<dbReference type="InterPro" id="IPR004202">
    <property type="entry name" value="COX7C/Cox8"/>
</dbReference>
<keyword evidence="8 12" id="KW-1133">Transmembrane helix</keyword>
<dbReference type="SUPFAM" id="SSF81427">
    <property type="entry name" value="Mitochondrial cytochrome c oxidase subunit VIIc (aka VIIIa)"/>
    <property type="match status" value="1"/>
</dbReference>
<keyword evidence="10 12" id="KW-0472">Membrane</keyword>
<dbReference type="Pfam" id="PF02935">
    <property type="entry name" value="COX7C"/>
    <property type="match status" value="1"/>
</dbReference>
<evidence type="ECO:0000256" key="10">
    <source>
        <dbReference type="ARBA" id="ARBA00023136"/>
    </source>
</evidence>
<dbReference type="AlphaFoldDB" id="A0A6P4E6Q8"/>
<dbReference type="EnsemblMetazoa" id="XM_017118231.1">
    <property type="protein sequence ID" value="XP_016973720.1"/>
    <property type="gene ID" value="LOC108040664"/>
</dbReference>
<evidence type="ECO:0000256" key="7">
    <source>
        <dbReference type="ARBA" id="ARBA00022946"/>
    </source>
</evidence>